<dbReference type="STRING" id="7757.ENSPMAP00000002961"/>
<keyword evidence="4 5" id="KW-0472">Membrane</keyword>
<dbReference type="HOGENOM" id="CLU_066546_0_0_1"/>
<dbReference type="PANTHER" id="PTHR10687:SF2">
    <property type="entry name" value="SECRETORY CARRIER-ASSOCIATED MEMBRANE PROTEIN"/>
    <property type="match status" value="1"/>
</dbReference>
<feature type="transmembrane region" description="Helical" evidence="5">
    <location>
        <begin position="153"/>
        <end position="175"/>
    </location>
</feature>
<evidence type="ECO:0000256" key="6">
    <source>
        <dbReference type="SAM" id="Coils"/>
    </source>
</evidence>
<dbReference type="AlphaFoldDB" id="S4RCM9"/>
<evidence type="ECO:0000256" key="4">
    <source>
        <dbReference type="ARBA" id="ARBA00023136"/>
    </source>
</evidence>
<reference evidence="8" key="1">
    <citation type="submission" date="2025-08" db="UniProtKB">
        <authorList>
            <consortium name="Ensembl"/>
        </authorList>
    </citation>
    <scope>IDENTIFICATION</scope>
</reference>
<feature type="compositionally biased region" description="Polar residues" evidence="7">
    <location>
        <begin position="24"/>
        <end position="33"/>
    </location>
</feature>
<comment type="subcellular location">
    <subcellularLocation>
        <location evidence="1 5">Membrane</location>
        <topology evidence="1 5">Multi-pass membrane protein</topology>
    </subcellularLocation>
</comment>
<feature type="transmembrane region" description="Helical" evidence="5">
    <location>
        <begin position="187"/>
        <end position="207"/>
    </location>
</feature>
<organism evidence="8">
    <name type="scientific">Petromyzon marinus</name>
    <name type="common">Sea lamprey</name>
    <dbReference type="NCBI Taxonomy" id="7757"/>
    <lineage>
        <taxon>Eukaryota</taxon>
        <taxon>Metazoa</taxon>
        <taxon>Chordata</taxon>
        <taxon>Craniata</taxon>
        <taxon>Vertebrata</taxon>
        <taxon>Cyclostomata</taxon>
        <taxon>Hyperoartia</taxon>
        <taxon>Petromyzontiformes</taxon>
        <taxon>Petromyzontidae</taxon>
        <taxon>Petromyzon</taxon>
    </lineage>
</organism>
<evidence type="ECO:0000256" key="7">
    <source>
        <dbReference type="SAM" id="MobiDB-lite"/>
    </source>
</evidence>
<accession>S4RCM9</accession>
<comment type="similarity">
    <text evidence="5">Belongs to the SCAMP family.</text>
</comment>
<dbReference type="InterPro" id="IPR007273">
    <property type="entry name" value="SCAMP"/>
</dbReference>
<dbReference type="GO" id="GO:0015031">
    <property type="term" value="P:protein transport"/>
    <property type="evidence" value="ECO:0007669"/>
    <property type="project" value="InterPro"/>
</dbReference>
<dbReference type="Ensembl" id="ENSPMAT00000002975.1">
    <property type="protein sequence ID" value="ENSPMAP00000002961.1"/>
    <property type="gene ID" value="ENSPMAG00000002705.1"/>
</dbReference>
<evidence type="ECO:0000256" key="5">
    <source>
        <dbReference type="RuleBase" id="RU363122"/>
    </source>
</evidence>
<dbReference type="Pfam" id="PF04144">
    <property type="entry name" value="SCAMP"/>
    <property type="match status" value="1"/>
</dbReference>
<dbReference type="GO" id="GO:0032588">
    <property type="term" value="C:trans-Golgi network membrane"/>
    <property type="evidence" value="ECO:0007669"/>
    <property type="project" value="TreeGrafter"/>
</dbReference>
<feature type="transmembrane region" description="Helical" evidence="5">
    <location>
        <begin position="259"/>
        <end position="283"/>
    </location>
</feature>
<keyword evidence="3 5" id="KW-1133">Transmembrane helix</keyword>
<proteinExistence type="inferred from homology"/>
<sequence length="333" mass="36903">MSDFDSNPFADPEVNSPFRDPAVTQVTRQTQPALNDYNPFGDGSKPGALVGATPAVLPTSQPAVMQPTEEPPPYTGPSASAAAAQADLLRRQEELEKKAAELDRREREMQTQPGAVKKNNWPPLPTQCPVGPCFYQDIPVEIPVEFQKTVRMLYYMWMFHAVTLFLNLLGCLAWFCVNTARGIDFGMAILWFLLFTPCSFVCWFRPVYKAFRSDSSFNFFLFFFIFFCQFVVHVMQSIGIPGWGNCGWIASLEALNHSIGVGIILMLLAAFFTGSAVLSVVMLKKVHSLYRQTGASFEKAQQEFATGVMSNRTVQNAAATAATSAARNTFTPN</sequence>
<keyword evidence="6" id="KW-0175">Coiled coil</keyword>
<dbReference type="GO" id="GO:0055038">
    <property type="term" value="C:recycling endosome membrane"/>
    <property type="evidence" value="ECO:0007669"/>
    <property type="project" value="TreeGrafter"/>
</dbReference>
<keyword evidence="2 5" id="KW-0812">Transmembrane</keyword>
<reference evidence="8" key="2">
    <citation type="submission" date="2025-09" db="UniProtKB">
        <authorList>
            <consortium name="Ensembl"/>
        </authorList>
    </citation>
    <scope>IDENTIFICATION</scope>
</reference>
<keyword evidence="5" id="KW-0813">Transport</keyword>
<evidence type="ECO:0000256" key="3">
    <source>
        <dbReference type="ARBA" id="ARBA00022989"/>
    </source>
</evidence>
<evidence type="ECO:0000256" key="2">
    <source>
        <dbReference type="ARBA" id="ARBA00022692"/>
    </source>
</evidence>
<evidence type="ECO:0000256" key="1">
    <source>
        <dbReference type="ARBA" id="ARBA00004141"/>
    </source>
</evidence>
<feature type="coiled-coil region" evidence="6">
    <location>
        <begin position="85"/>
        <end position="112"/>
    </location>
</feature>
<dbReference type="GeneTree" id="ENSGT00940000157310"/>
<feature type="region of interest" description="Disordered" evidence="7">
    <location>
        <begin position="1"/>
        <end position="83"/>
    </location>
</feature>
<protein>
    <recommendedName>
        <fullName evidence="5">Secretory carrier-associated membrane protein</fullName>
        <shortName evidence="5">Secretory carrier membrane protein</shortName>
    </recommendedName>
</protein>
<evidence type="ECO:0000313" key="8">
    <source>
        <dbReference type="Ensembl" id="ENSPMAP00000002961.1"/>
    </source>
</evidence>
<dbReference type="PANTHER" id="PTHR10687">
    <property type="entry name" value="SECRETORY CARRIER-ASSOCIATED MEMBRANE PROTEIN SCAMP"/>
    <property type="match status" value="1"/>
</dbReference>
<dbReference type="OMA" id="NMVACIF"/>
<name>S4RCM9_PETMA</name>
<feature type="transmembrane region" description="Helical" evidence="5">
    <location>
        <begin position="219"/>
        <end position="239"/>
    </location>
</feature>